<evidence type="ECO:0000313" key="3">
    <source>
        <dbReference type="EMBL" id="VUC23851.1"/>
    </source>
</evidence>
<dbReference type="Proteomes" id="UP000766486">
    <property type="component" value="Unassembled WGS sequence"/>
</dbReference>
<comment type="caution">
    <text evidence="3">The sequence shown here is derived from an EMBL/GenBank/DDBJ whole genome shotgun (WGS) entry which is preliminary data.</text>
</comment>
<dbReference type="InterPro" id="IPR006598">
    <property type="entry name" value="CAP10"/>
</dbReference>
<feature type="compositionally biased region" description="Low complexity" evidence="1">
    <location>
        <begin position="98"/>
        <end position="108"/>
    </location>
</feature>
<feature type="region of interest" description="Disordered" evidence="1">
    <location>
        <begin position="273"/>
        <end position="401"/>
    </location>
</feature>
<feature type="compositionally biased region" description="Polar residues" evidence="1">
    <location>
        <begin position="363"/>
        <end position="373"/>
    </location>
</feature>
<evidence type="ECO:0000313" key="4">
    <source>
        <dbReference type="Proteomes" id="UP000766486"/>
    </source>
</evidence>
<dbReference type="SMART" id="SM00672">
    <property type="entry name" value="CAP10"/>
    <property type="match status" value="1"/>
</dbReference>
<sequence>MPKGFSPIFPPRRPSGVIRYALALLLIFALLYISSHNSGEQFRTIPQAPHTVSEPQQEPDYSDRPQLLEPNPNPKPVITLEEPFDKVLESNDKAGKGSSSTTAPTTPSNPDDGHPIGKLIYDAQLTFAELLSKESKSVEEAAQAYRKRRGRHPPPGFDTWFKFAQNKSSVIVEDFFDQIYDDIQPFWGMEPKLLRKEAVNWEMTINVRNGKATTGSDWFWTEIWLELLKTIEHLLPDMDLALNPMDEPRLVAPHEEMVKFMKAAAKTVKLPKAKNVRSEFQKLPPPPPPKPKLDAKGRPIKPPKKVAEKGTENTSDKSTGKTTDKGVGKTTETFGKGTQKKKKTGTATEKGREQRIKAGVAKTTDSAAITQTETDTKIEKRADEDTQEDVETKDVQETLTEEGTLDEEEAVKIDEVVLDKKKDGKIWYSGKGNSSWDIVRQGCSPKSLARTTELQKSWSSRPEISMKMAEPHLYKGYVSNFTLSSDLCHQPDLQGLEGILIAPISTSATHSVFPMFGGSKLSVNNEILIPAPMYWQGDDRFTGGKDHGPPWASKENKAVWRGVATGGRNKATNWRGFQRHRFVAMNNATNLASVEKGGQPENFALPEEQYHNQAQAEGKLSKWVKGWSDIGFTDLMCDPPLPGGSCNYTGKHFDVLDNVPMADQFSNKYMPDVDGNSFSGRYLGLLKSTSLPIKSTLWREWHDSRLVPWKHFVPMDNRFGDWFGIMDYFMGFNGENKHDLAGEKIATEGKEWADKVLRKEDMQIYVLRVLLEYARVTDDDRGSLGWVDDVLADPSLEKTWSWWW</sequence>
<reference evidence="3 4" key="1">
    <citation type="submission" date="2019-06" db="EMBL/GenBank/DDBJ databases">
        <authorList>
            <person name="Broberg M."/>
        </authorList>
    </citation>
    <scope>NUCLEOTIDE SEQUENCE [LARGE SCALE GENOMIC DNA]</scope>
</reference>
<protein>
    <recommendedName>
        <fullName evidence="2">Glycosyl transferase CAP10 domain-containing protein</fullName>
    </recommendedName>
</protein>
<dbReference type="PANTHER" id="PTHR12203">
    <property type="entry name" value="KDEL LYS-ASP-GLU-LEU CONTAINING - RELATED"/>
    <property type="match status" value="1"/>
</dbReference>
<dbReference type="InterPro" id="IPR051091">
    <property type="entry name" value="O-Glucosyltr/Glycosyltrsf_90"/>
</dbReference>
<evidence type="ECO:0000259" key="2">
    <source>
        <dbReference type="SMART" id="SM00672"/>
    </source>
</evidence>
<feature type="domain" description="Glycosyl transferase CAP10" evidence="2">
    <location>
        <begin position="477"/>
        <end position="780"/>
    </location>
</feature>
<feature type="region of interest" description="Disordered" evidence="1">
    <location>
        <begin position="47"/>
        <end position="78"/>
    </location>
</feature>
<accession>A0ABY6U0C2</accession>
<feature type="compositionally biased region" description="Basic and acidic residues" evidence="1">
    <location>
        <begin position="305"/>
        <end position="327"/>
    </location>
</feature>
<feature type="region of interest" description="Disordered" evidence="1">
    <location>
        <begin position="90"/>
        <end position="115"/>
    </location>
</feature>
<dbReference type="Pfam" id="PF05686">
    <property type="entry name" value="Glyco_transf_90"/>
    <property type="match status" value="1"/>
</dbReference>
<proteinExistence type="predicted"/>
<name>A0ABY6U0C2_BIOOC</name>
<dbReference type="PANTHER" id="PTHR12203:SF22">
    <property type="entry name" value="CAPSULE ASSOCIATED PROTEIN"/>
    <property type="match status" value="1"/>
</dbReference>
<organism evidence="3 4">
    <name type="scientific">Bionectria ochroleuca</name>
    <name type="common">Gliocladium roseum</name>
    <dbReference type="NCBI Taxonomy" id="29856"/>
    <lineage>
        <taxon>Eukaryota</taxon>
        <taxon>Fungi</taxon>
        <taxon>Dikarya</taxon>
        <taxon>Ascomycota</taxon>
        <taxon>Pezizomycotina</taxon>
        <taxon>Sordariomycetes</taxon>
        <taxon>Hypocreomycetidae</taxon>
        <taxon>Hypocreales</taxon>
        <taxon>Bionectriaceae</taxon>
        <taxon>Clonostachys</taxon>
    </lineage>
</organism>
<feature type="compositionally biased region" description="Basic and acidic residues" evidence="1">
    <location>
        <begin position="374"/>
        <end position="396"/>
    </location>
</feature>
<evidence type="ECO:0000256" key="1">
    <source>
        <dbReference type="SAM" id="MobiDB-lite"/>
    </source>
</evidence>
<feature type="compositionally biased region" description="Low complexity" evidence="1">
    <location>
        <begin position="328"/>
        <end position="337"/>
    </location>
</feature>
<dbReference type="EMBL" id="CABFNS010000712">
    <property type="protein sequence ID" value="VUC23851.1"/>
    <property type="molecule type" value="Genomic_DNA"/>
</dbReference>
<gene>
    <name evidence="3" type="ORF">CLO192961_LOCUS128049</name>
</gene>
<keyword evidence="4" id="KW-1185">Reference proteome</keyword>